<dbReference type="CDD" id="cd02908">
    <property type="entry name" value="Macro_OAADPr_deacetylase"/>
    <property type="match status" value="1"/>
</dbReference>
<name>A0A0R2HMG8_9FIRM</name>
<sequence>MKAMSKNTKQEERLDYLVEEFKADSDEYKELQTPNSTEDKRRILRSLMNIRMPKELSSEVMKVQDEYLTERLAEKGVVNLSDIPVIRDGLSIWQGDITRLSVDAIVNAANSQMLGCFVPMHTCIDNCIHTFAGVQLRAECNRQMNELRIRYGRDYEQPTAVPMLTEAYNLPAKKVIHIVGPIVQYKLTPELEKDLENCYRNTLDMCAENGLKSVAFCCISTGVFHFPNKKAAEIAVKTVSEWLRDNPGKVERVIFNVFKDEDKAIYEKII</sequence>
<dbReference type="NCBIfam" id="NF003163">
    <property type="entry name" value="PRK04143.1"/>
    <property type="match status" value="1"/>
</dbReference>
<evidence type="ECO:0000313" key="2">
    <source>
        <dbReference type="EMBL" id="KRN51260.1"/>
    </source>
</evidence>
<reference evidence="2 3" key="1">
    <citation type="journal article" date="2015" name="Genome Announc.">
        <title>Expanding the biotechnology potential of lactobacilli through comparative genomics of 213 strains and associated genera.</title>
        <authorList>
            <person name="Sun Z."/>
            <person name="Harris H.M."/>
            <person name="McCann A."/>
            <person name="Guo C."/>
            <person name="Argimon S."/>
            <person name="Zhang W."/>
            <person name="Yang X."/>
            <person name="Jeffery I.B."/>
            <person name="Cooney J.C."/>
            <person name="Kagawa T.F."/>
            <person name="Liu W."/>
            <person name="Song Y."/>
            <person name="Salvetti E."/>
            <person name="Wrobel A."/>
            <person name="Rasinkangas P."/>
            <person name="Parkhill J."/>
            <person name="Rea M.C."/>
            <person name="O'Sullivan O."/>
            <person name="Ritari J."/>
            <person name="Douillard F.P."/>
            <person name="Paul Ross R."/>
            <person name="Yang R."/>
            <person name="Briner A.E."/>
            <person name="Felis G.E."/>
            <person name="de Vos W.M."/>
            <person name="Barrangou R."/>
            <person name="Klaenhammer T.R."/>
            <person name="Caufield P.W."/>
            <person name="Cui Y."/>
            <person name="Zhang H."/>
            <person name="O'Toole P.W."/>
        </authorList>
    </citation>
    <scope>NUCLEOTIDE SEQUENCE [LARGE SCALE GENOMIC DNA]</scope>
    <source>
        <strain evidence="2 3">DSM 20405</strain>
    </source>
</reference>
<keyword evidence="3" id="KW-1185">Reference proteome</keyword>
<dbReference type="Gene3D" id="3.40.220.10">
    <property type="entry name" value="Leucine Aminopeptidase, subunit E, domain 1"/>
    <property type="match status" value="1"/>
</dbReference>
<organism evidence="2 3">
    <name type="scientific">Kandleria vitulina DSM 20405</name>
    <dbReference type="NCBI Taxonomy" id="1410657"/>
    <lineage>
        <taxon>Bacteria</taxon>
        <taxon>Bacillati</taxon>
        <taxon>Bacillota</taxon>
        <taxon>Erysipelotrichia</taxon>
        <taxon>Erysipelotrichales</taxon>
        <taxon>Coprobacillaceae</taxon>
        <taxon>Kandleria</taxon>
    </lineage>
</organism>
<dbReference type="AlphaFoldDB" id="A0A0R2HMG8"/>
<evidence type="ECO:0000313" key="3">
    <source>
        <dbReference type="Proteomes" id="UP000051841"/>
    </source>
</evidence>
<gene>
    <name evidence="2" type="ORF">IV49_GL000725</name>
</gene>
<protein>
    <recommendedName>
        <fullName evidence="1">Macro domain-containing protein</fullName>
    </recommendedName>
</protein>
<comment type="caution">
    <text evidence="2">The sequence shown here is derived from an EMBL/GenBank/DDBJ whole genome shotgun (WGS) entry which is preliminary data.</text>
</comment>
<dbReference type="Pfam" id="PF01661">
    <property type="entry name" value="Macro"/>
    <property type="match status" value="1"/>
</dbReference>
<feature type="domain" description="Macro" evidence="1">
    <location>
        <begin position="77"/>
        <end position="270"/>
    </location>
</feature>
<dbReference type="SUPFAM" id="SSF52949">
    <property type="entry name" value="Macro domain-like"/>
    <property type="match status" value="1"/>
</dbReference>
<evidence type="ECO:0000259" key="1">
    <source>
        <dbReference type="PROSITE" id="PS51154"/>
    </source>
</evidence>
<dbReference type="PROSITE" id="PS51154">
    <property type="entry name" value="MACRO"/>
    <property type="match status" value="1"/>
</dbReference>
<dbReference type="SMART" id="SM00506">
    <property type="entry name" value="A1pp"/>
    <property type="match status" value="1"/>
</dbReference>
<accession>A0A0R2HMG8</accession>
<dbReference type="InterPro" id="IPR043472">
    <property type="entry name" value="Macro_dom-like"/>
</dbReference>
<dbReference type="InterPro" id="IPR002589">
    <property type="entry name" value="Macro_dom"/>
</dbReference>
<dbReference type="PATRIC" id="fig|1410657.5.peg.757"/>
<dbReference type="PANTHER" id="PTHR11106:SF27">
    <property type="entry name" value="MACRO DOMAIN-CONTAINING PROTEIN"/>
    <property type="match status" value="1"/>
</dbReference>
<dbReference type="Proteomes" id="UP000051841">
    <property type="component" value="Unassembled WGS sequence"/>
</dbReference>
<dbReference type="EMBL" id="JQBL01000002">
    <property type="protein sequence ID" value="KRN51260.1"/>
    <property type="molecule type" value="Genomic_DNA"/>
</dbReference>
<dbReference type="PANTHER" id="PTHR11106">
    <property type="entry name" value="GANGLIOSIDE INDUCED DIFFERENTIATION ASSOCIATED PROTEIN 2-RELATED"/>
    <property type="match status" value="1"/>
</dbReference>
<proteinExistence type="predicted"/>